<dbReference type="Proteomes" id="UP001181622">
    <property type="component" value="Unassembled WGS sequence"/>
</dbReference>
<keyword evidence="2" id="KW-1185">Reference proteome</keyword>
<dbReference type="RefSeq" id="WP_309394336.1">
    <property type="nucleotide sequence ID" value="NZ_JADBEO010000055.1"/>
</dbReference>
<evidence type="ECO:0000313" key="1">
    <source>
        <dbReference type="EMBL" id="MDR4308521.1"/>
    </source>
</evidence>
<proteinExistence type="predicted"/>
<name>A0ABU1DK74_9HYPH</name>
<accession>A0ABU1DK74</accession>
<organism evidence="1 2">
    <name type="scientific">Chelatococcus sambhunathii</name>
    <dbReference type="NCBI Taxonomy" id="363953"/>
    <lineage>
        <taxon>Bacteria</taxon>
        <taxon>Pseudomonadati</taxon>
        <taxon>Pseudomonadota</taxon>
        <taxon>Alphaproteobacteria</taxon>
        <taxon>Hyphomicrobiales</taxon>
        <taxon>Chelatococcaceae</taxon>
        <taxon>Chelatococcus</taxon>
    </lineage>
</organism>
<comment type="caution">
    <text evidence="1">The sequence shown here is derived from an EMBL/GenBank/DDBJ whole genome shotgun (WGS) entry which is preliminary data.</text>
</comment>
<reference evidence="1" key="1">
    <citation type="submission" date="2020-10" db="EMBL/GenBank/DDBJ databases">
        <authorList>
            <person name="Abbas A."/>
            <person name="Razzaq R."/>
            <person name="Waqas M."/>
            <person name="Abbas N."/>
            <person name="Nielsen T.K."/>
            <person name="Hansen L.H."/>
            <person name="Hussain S."/>
            <person name="Shahid M."/>
        </authorList>
    </citation>
    <scope>NUCLEOTIDE SEQUENCE</scope>
    <source>
        <strain evidence="1">S14</strain>
    </source>
</reference>
<protein>
    <submittedName>
        <fullName evidence="1">Uncharacterized protein</fullName>
    </submittedName>
</protein>
<sequence length="64" mass="7153">MPYVVRWVPRGPDMSVTCHSMADVLELTREIKASGRGMDLHVLRDDVEIDLDTLPSISSADVQK</sequence>
<dbReference type="EMBL" id="JADBEO010000055">
    <property type="protein sequence ID" value="MDR4308521.1"/>
    <property type="molecule type" value="Genomic_DNA"/>
</dbReference>
<gene>
    <name evidence="1" type="ORF">IHQ68_18025</name>
</gene>
<evidence type="ECO:0000313" key="2">
    <source>
        <dbReference type="Proteomes" id="UP001181622"/>
    </source>
</evidence>